<feature type="compositionally biased region" description="Basic and acidic residues" evidence="1">
    <location>
        <begin position="624"/>
        <end position="635"/>
    </location>
</feature>
<dbReference type="PROSITE" id="PS50800">
    <property type="entry name" value="SAP"/>
    <property type="match status" value="1"/>
</dbReference>
<feature type="compositionally biased region" description="Basic and acidic residues" evidence="1">
    <location>
        <begin position="176"/>
        <end position="193"/>
    </location>
</feature>
<dbReference type="RefSeq" id="XP_060287835.1">
    <property type="nucleotide sequence ID" value="XM_060426717.1"/>
</dbReference>
<protein>
    <recommendedName>
        <fullName evidence="2">SAP domain-containing protein</fullName>
    </recommendedName>
</protein>
<feature type="compositionally biased region" description="Basic residues" evidence="1">
    <location>
        <begin position="572"/>
        <end position="583"/>
    </location>
</feature>
<dbReference type="Pfam" id="PF02037">
    <property type="entry name" value="SAP"/>
    <property type="match status" value="1"/>
</dbReference>
<accession>A0AAJ0CAB5</accession>
<dbReference type="PANTHER" id="PTHR47031">
    <property type="entry name" value="SAP DNA-BINDING DOMAIN-CONTAINING PROTEIN"/>
    <property type="match status" value="1"/>
</dbReference>
<dbReference type="InterPro" id="IPR036361">
    <property type="entry name" value="SAP_dom_sf"/>
</dbReference>
<sequence length="660" mass="72227">MATDWSKLTVVELRAELKRRGLPQTGKKADIVERLASADAEEENKDDAGIEEAPGGEEETTVEEAAVPDSVSELKPKTDSDSTRQPSAEIEQPEKAIPPPTSPQKPDVASSTQIPPEESTPIVEATTPSQQVVTTSTKNVEKEPSYVDTPPAPSEVVKDTRARKRRSRSPPLSAEEDVRKRVRRDDEDTHMAETDGLAQANGVAPEEPKVLPLTKEQLDEQPSFAEVKSVEAIEQGIEQQPPHAAEHARPDVDMDVDETEALKTQNIADASQSPRDLHHPVDHDTADDNVTGYGAVNSSSGLDEKAVVPAIHPATSALYIKNFMRPLRSAMVQEHLVQLATPPGSRSDPSVIHEFYLDQIRTHAYVSLSSVSAAARVRSALHDTIWPDERNRKPLWVDFIPAEKVVEWAEREQSDKDGRGNLNRWEVLYEPDDEGNMVAKLEEVGADSARQTARPPPPPVAGFIPTGPSRSNIGIEGAPLGPRGAGGRTGPNRGQVPATLGEGWKATRAMPSLHYRAAPEDLARRRLGNMRSYCSTERNRDMGREDEINRYTFEDETSFVDRGKEVFIGIRPPHRERDRRRRGGAAFGGPPRGPPRGPPPGGPPPFRPRPGSDRYFGGGGGGGSRRDDVGPRSRLDGAPLPTFGGRSDRRGRDDHRGSRY</sequence>
<feature type="region of interest" description="Disordered" evidence="1">
    <location>
        <begin position="34"/>
        <end position="224"/>
    </location>
</feature>
<dbReference type="Proteomes" id="UP001244011">
    <property type="component" value="Unassembled WGS sequence"/>
</dbReference>
<dbReference type="EMBL" id="MU838998">
    <property type="protein sequence ID" value="KAK1771622.1"/>
    <property type="molecule type" value="Genomic_DNA"/>
</dbReference>
<dbReference type="InterPro" id="IPR003034">
    <property type="entry name" value="SAP_dom"/>
</dbReference>
<feature type="region of interest" description="Disordered" evidence="1">
    <location>
        <begin position="564"/>
        <end position="660"/>
    </location>
</feature>
<name>A0AAJ0CAB5_9PEZI</name>
<dbReference type="SMART" id="SM00513">
    <property type="entry name" value="SAP"/>
    <property type="match status" value="1"/>
</dbReference>
<dbReference type="SUPFAM" id="SSF68906">
    <property type="entry name" value="SAP domain"/>
    <property type="match status" value="1"/>
</dbReference>
<feature type="domain" description="SAP" evidence="2">
    <location>
        <begin position="5"/>
        <end position="39"/>
    </location>
</feature>
<feature type="compositionally biased region" description="Pro residues" evidence="1">
    <location>
        <begin position="591"/>
        <end position="608"/>
    </location>
</feature>
<proteinExistence type="predicted"/>
<feature type="compositionally biased region" description="Low complexity" evidence="1">
    <location>
        <begin position="126"/>
        <end position="137"/>
    </location>
</feature>
<dbReference type="InterPro" id="IPR034257">
    <property type="entry name" value="Acinus_RRM"/>
</dbReference>
<evidence type="ECO:0000313" key="3">
    <source>
        <dbReference type="EMBL" id="KAK1771622.1"/>
    </source>
</evidence>
<dbReference type="GeneID" id="85309904"/>
<dbReference type="PANTHER" id="PTHR47031:SF3">
    <property type="entry name" value="SAP DOMAIN-CONTAINING PROTEIN"/>
    <property type="match status" value="1"/>
</dbReference>
<reference evidence="3" key="1">
    <citation type="submission" date="2023-06" db="EMBL/GenBank/DDBJ databases">
        <title>Genome-scale phylogeny and comparative genomics of the fungal order Sordariales.</title>
        <authorList>
            <consortium name="Lawrence Berkeley National Laboratory"/>
            <person name="Hensen N."/>
            <person name="Bonometti L."/>
            <person name="Westerberg I."/>
            <person name="Brannstrom I.O."/>
            <person name="Guillou S."/>
            <person name="Cros-Aarteil S."/>
            <person name="Calhoun S."/>
            <person name="Haridas S."/>
            <person name="Kuo A."/>
            <person name="Mondo S."/>
            <person name="Pangilinan J."/>
            <person name="Riley R."/>
            <person name="Labutti K."/>
            <person name="Andreopoulos B."/>
            <person name="Lipzen A."/>
            <person name="Chen C."/>
            <person name="Yanf M."/>
            <person name="Daum C."/>
            <person name="Ng V."/>
            <person name="Clum A."/>
            <person name="Steindorff A."/>
            <person name="Ohm R."/>
            <person name="Martin F."/>
            <person name="Silar P."/>
            <person name="Natvig D."/>
            <person name="Lalanne C."/>
            <person name="Gautier V."/>
            <person name="Ament-Velasquez S.L."/>
            <person name="Kruys A."/>
            <person name="Hutchinson M.I."/>
            <person name="Powell A.J."/>
            <person name="Barry K."/>
            <person name="Miller A.N."/>
            <person name="Grigoriev I.V."/>
            <person name="Debuchy R."/>
            <person name="Gladieux P."/>
            <person name="Thoren M.H."/>
            <person name="Johannesson H."/>
        </authorList>
    </citation>
    <scope>NUCLEOTIDE SEQUENCE</scope>
    <source>
        <strain evidence="3">8032-3</strain>
    </source>
</reference>
<organism evidence="3 4">
    <name type="scientific">Phialemonium atrogriseum</name>
    <dbReference type="NCBI Taxonomy" id="1093897"/>
    <lineage>
        <taxon>Eukaryota</taxon>
        <taxon>Fungi</taxon>
        <taxon>Dikarya</taxon>
        <taxon>Ascomycota</taxon>
        <taxon>Pezizomycotina</taxon>
        <taxon>Sordariomycetes</taxon>
        <taxon>Sordariomycetidae</taxon>
        <taxon>Cephalothecales</taxon>
        <taxon>Cephalothecaceae</taxon>
        <taxon>Phialemonium</taxon>
    </lineage>
</organism>
<feature type="region of interest" description="Disordered" evidence="1">
    <location>
        <begin position="448"/>
        <end position="497"/>
    </location>
</feature>
<dbReference type="Gene3D" id="1.10.720.30">
    <property type="entry name" value="SAP domain"/>
    <property type="match status" value="1"/>
</dbReference>
<comment type="caution">
    <text evidence="3">The sequence shown here is derived from an EMBL/GenBank/DDBJ whole genome shotgun (WGS) entry which is preliminary data.</text>
</comment>
<evidence type="ECO:0000256" key="1">
    <source>
        <dbReference type="SAM" id="MobiDB-lite"/>
    </source>
</evidence>
<feature type="compositionally biased region" description="Basic and acidic residues" evidence="1">
    <location>
        <begin position="646"/>
        <end position="660"/>
    </location>
</feature>
<evidence type="ECO:0000313" key="4">
    <source>
        <dbReference type="Proteomes" id="UP001244011"/>
    </source>
</evidence>
<evidence type="ECO:0000259" key="2">
    <source>
        <dbReference type="PROSITE" id="PS50800"/>
    </source>
</evidence>
<gene>
    <name evidence="3" type="ORF">QBC33DRAFT_524217</name>
</gene>
<dbReference type="AlphaFoldDB" id="A0AAJ0CAB5"/>
<dbReference type="CDD" id="cd12432">
    <property type="entry name" value="RRM_ACINU"/>
    <property type="match status" value="1"/>
</dbReference>
<keyword evidence="4" id="KW-1185">Reference proteome</keyword>
<feature type="compositionally biased region" description="Basic and acidic residues" evidence="1">
    <location>
        <begin position="72"/>
        <end position="82"/>
    </location>
</feature>